<dbReference type="SUPFAM" id="SSF52540">
    <property type="entry name" value="P-loop containing nucleoside triphosphate hydrolases"/>
    <property type="match status" value="6"/>
</dbReference>
<dbReference type="EMBL" id="VLTN01000014">
    <property type="protein sequence ID" value="KAA0153916.1"/>
    <property type="molecule type" value="Genomic_DNA"/>
</dbReference>
<proteinExistence type="inferred from homology"/>
<evidence type="ECO:0000256" key="9">
    <source>
        <dbReference type="SAM" id="MobiDB-lite"/>
    </source>
</evidence>
<keyword evidence="7" id="KW-0143">Chaperone</keyword>
<dbReference type="GO" id="GO:0016887">
    <property type="term" value="F:ATP hydrolysis activity"/>
    <property type="evidence" value="ECO:0007669"/>
    <property type="project" value="InterPro"/>
</dbReference>
<evidence type="ECO:0000256" key="1">
    <source>
        <dbReference type="ARBA" id="ARBA00004604"/>
    </source>
</evidence>
<feature type="domain" description="AAA+ ATPase" evidence="10">
    <location>
        <begin position="853"/>
        <end position="1013"/>
    </location>
</feature>
<comment type="caution">
    <text evidence="11">The sequence shown here is derived from an EMBL/GenBank/DDBJ whole genome shotgun (WGS) entry which is preliminary data.</text>
</comment>
<dbReference type="CDD" id="cd00009">
    <property type="entry name" value="AAA"/>
    <property type="match status" value="1"/>
</dbReference>
<keyword evidence="5" id="KW-0547">Nucleotide-binding</keyword>
<evidence type="ECO:0000313" key="12">
    <source>
        <dbReference type="Proteomes" id="UP000323011"/>
    </source>
</evidence>
<dbReference type="GO" id="GO:0005730">
    <property type="term" value="C:nucleolus"/>
    <property type="evidence" value="ECO:0007669"/>
    <property type="project" value="UniProtKB-SubCell"/>
</dbReference>
<keyword evidence="8" id="KW-0539">Nucleus</keyword>
<dbReference type="SMART" id="SM00382">
    <property type="entry name" value="AAA"/>
    <property type="match status" value="4"/>
</dbReference>
<dbReference type="InterPro" id="IPR003593">
    <property type="entry name" value="AAA+_ATPase"/>
</dbReference>
<feature type="domain" description="AAA+ ATPase" evidence="10">
    <location>
        <begin position="2212"/>
        <end position="2502"/>
    </location>
</feature>
<dbReference type="Gene3D" id="3.40.50.300">
    <property type="entry name" value="P-loop containing nucleotide triphosphate hydrolases"/>
    <property type="match status" value="7"/>
</dbReference>
<evidence type="ECO:0000256" key="8">
    <source>
        <dbReference type="ARBA" id="ARBA00023242"/>
    </source>
</evidence>
<comment type="subcellular location">
    <subcellularLocation>
        <location evidence="1">Nucleus</location>
        <location evidence="1">Nucleolus</location>
    </subcellularLocation>
    <subcellularLocation>
        <location evidence="2">Nucleus</location>
        <location evidence="2">Nucleoplasm</location>
    </subcellularLocation>
</comment>
<feature type="region of interest" description="Disordered" evidence="9">
    <location>
        <begin position="1384"/>
        <end position="1412"/>
    </location>
</feature>
<dbReference type="GO" id="GO:0000055">
    <property type="term" value="P:ribosomal large subunit export from nucleus"/>
    <property type="evidence" value="ECO:0007669"/>
    <property type="project" value="TreeGrafter"/>
</dbReference>
<dbReference type="PANTHER" id="PTHR48103:SF2">
    <property type="entry name" value="MIDASIN"/>
    <property type="match status" value="1"/>
</dbReference>
<dbReference type="Pfam" id="PF07728">
    <property type="entry name" value="AAA_5"/>
    <property type="match status" value="7"/>
</dbReference>
<sequence length="2521" mass="268261">MSANVSVDDFFGKVVLQAAAGGGEIPAFQEQPFTVAFSRGHWLLLDEINLAKDDVLQPMEAALDSGVLFVRNPASSVESYLEYKMHPDFRLFFTQNPASGEFKGKRQVLSESFLSRCVPLAFEELPPDELRQVVAAQMKRTEEGLMLGHASTSWEPFAAAAVKLFLDFRALTSANHFPEKRGYAAVTVRDLLKLSTSIAHSLCSPANSAVTTKAEQVQPLLAFEAWCVFGARFRTARARGLVHNLIVRAYATVAPALADCSLEVQNAQLVFGDSRSDAAPRVFVERRRPGGTLGAGAASSSSPDQALVVEEIHAAFDQALRGSPAPDCSLPPAVARRVCAAHARLCASLTSARVMDQCGLYMPDARWVYLWMLALCAALPADGPPLADAQWAALAAACGAATWGRLVRHRIAKDAAQAAVATAFAAGACDSPLPPEAAAVVESITPDRPFAITARVICLWRQIARALRQQLPILVVGPLGSGKSNAVRALAFLLRRAVVESCITPETEPADLVGQMAPNPLFRAGRMSRADKEPCGGAAAASAAETSAPALAAAARSEDEFASRVAWLDGVVTAALADTEGVFLLLDNINTADACVLERLNPLLEAEIDWTVTENGETTPRSVPSGLRVVSTMTPPAPGTPLARAAALELSPAVANRFDIVYLPQLGEGALPCAGLDGARAAAAAAPVDDSHPDLLRDELNSLVRCTWGDALAGRVDDDLSKLVRAAMAFWETGASTTASTVRFDRFTLRTIVQWFDAAFLHSIRRPGESLAATVWHVFCSVVLRQLPQDAAGASSLRASLFERVADALGIDPARPPLPVIDESVGRVNATGEHVLSGSRLELAGGVMASVLANQPVLLEGPAATGKTSLVSSLAKASSGGVKLLERVNIQDGTTTADFVGSVLPFGNSLVHEVGALVRAMERGSWFVADEFNLADPDVVAMLAPLLEGRGYLVIPGVATGLSGRRNRKSVFAHPGFRFFATQNPASYANRNKLPASLRSRFVEAQVEAFTESEIGEILARRRTSPLPGVPSPSAGVAPDCSALAKVFVAISSDAVRDVPPMSMTMREMVKWRRRLAMLPATSASPAAAGLSLLASRLDPETTAHAALAAKLNDVFELASIRPETSASIEATGATGAVFRLDGVSLPVDGVRLDASPLTHHLSWGVARGAGVSSAPSELPKSFVRALVQLVFATQAREPVLLVGPTSCKSLLVETWARLFGKLEALQTVHLTADTEAAALIGQVQPFTRVSAFLQASQLVKSLAARMEAHAGVARGATAAQLEKLLDAASSLERSASLVQKQMAEIAAAAADDGDVASDGERNAEEARADALVDELALLAPAFDPEDPKAWAAAGSMPDFSVSTTQTPTSAQFSSAVASGAGAAAAAVLDGDNDEDEEDEEEEEEEEEEGTGAMLSAALLRYQCETAELAREASALEQAHLTRESLLALLPDEVQDQSIRASKRVRAPREAIKASIEIEAAMDRLCELHASLQADGAIAVLRSKVGALLLQLTGDEQDLSSSTPVFLFKDGPVTSAARRAQPVLLEDFDQPSQAVTERLNSILEPDPELTVVEDSTASLAAGARATAPGAIPVLPGFQLFATSHEVSRTRGSRLSPAARSRFTEIFVPAYSRGDVLAIMKTHLRKGLEQARAEECAEALDQLFRMLQLGDSLGGTHVDVTLQHSLRLCRFMVSAEGSLVHDWRRRALIGARFVLVDGLGPAAAARVLLEWVRSCFARASGVDDLAAFAGELCAEPSPACKRAATLFRPLVNDDGIVAGVSLAFGSTAMQLATPFPSVQEAVSHFEQATQSVQLTSTLVTNMARIFAAAASKSPLLLVGPPGAGKTLAVLQTAKLVGVACARINCSQSITVEQLFGSIMLVVRNGVRVFEWQDGSITRALRAGCWVLLDEVNLCPPEVLDALSPLLQHSDRRIPIPGHPGMDGSQFVSASSGRVLGTMNPASVGGNRGRLPRSIANLFTRVQLSECSEDELLEIAQCLFQELLPHPDPSSGRYVAITPKQLQNVFEAHLEIAKLVNDRSVGVAGGRHALNMRDLAKLRDVLRGTSRDFADHCRLLVDLPSERGRNTSTQAASGGDPQGTPAGSLARSGRTSSDHRALALRRCAELVYSAQFPDPDDQARICKALAKALPLSPELSLLASTLSADTSFPSILRVGTVFMQMESEAESARSAPVPLVHTSSTLARLERLGAAIQSERGILLEGPACSGKTALVTELARLAKRTLVVIPLHMDTEVSDLIGQWQPVYRAADDSAALLESSELLERSMVDVIGLAGPWLCRSDTPEQNSAFMRVIQCIKTCTLLQGTAALDSLSLGTDLDLPADASRMQRALAAAKLLLVQCMDLRRLSGRNALPRWVASELVAAERKLRRWRAQAKREVEQAARHELAFRFVESPLVNAVRNGHWVLLDNVNCAPPDVVERLNSLLEEDPVLGLHEHADGEELTRANGGVHPRFRIIACANGQRPEAHKLSGAFLNRMLRIWLAPLDAGLAEVDGSEAGEEVLRI</sequence>
<comment type="similarity">
    <text evidence="3">Belongs to the midasin family.</text>
</comment>
<evidence type="ECO:0000259" key="10">
    <source>
        <dbReference type="SMART" id="SM00382"/>
    </source>
</evidence>
<gene>
    <name evidence="11" type="ORF">FNF29_02904</name>
</gene>
<dbReference type="PANTHER" id="PTHR48103">
    <property type="entry name" value="MIDASIN-RELATED"/>
    <property type="match status" value="1"/>
</dbReference>
<dbReference type="GO" id="GO:0000027">
    <property type="term" value="P:ribosomal large subunit assembly"/>
    <property type="evidence" value="ECO:0007669"/>
    <property type="project" value="TreeGrafter"/>
</dbReference>
<feature type="domain" description="AAA+ ATPase" evidence="10">
    <location>
        <begin position="1830"/>
        <end position="1986"/>
    </location>
</feature>
<evidence type="ECO:0000256" key="3">
    <source>
        <dbReference type="ARBA" id="ARBA00007188"/>
    </source>
</evidence>
<dbReference type="FunFam" id="3.40.50.300:FF:000142">
    <property type="entry name" value="Midasin"/>
    <property type="match status" value="2"/>
</dbReference>
<name>A0A5A8CLE1_CAFRO</name>
<dbReference type="GO" id="GO:0005654">
    <property type="term" value="C:nucleoplasm"/>
    <property type="evidence" value="ECO:0007669"/>
    <property type="project" value="UniProtKB-SubCell"/>
</dbReference>
<dbReference type="GO" id="GO:0030687">
    <property type="term" value="C:preribosome, large subunit precursor"/>
    <property type="evidence" value="ECO:0007669"/>
    <property type="project" value="TreeGrafter"/>
</dbReference>
<keyword evidence="6" id="KW-0067">ATP-binding</keyword>
<organism evidence="11 12">
    <name type="scientific">Cafeteria roenbergensis</name>
    <name type="common">Marine flagellate</name>
    <dbReference type="NCBI Taxonomy" id="33653"/>
    <lineage>
        <taxon>Eukaryota</taxon>
        <taxon>Sar</taxon>
        <taxon>Stramenopiles</taxon>
        <taxon>Bigyra</taxon>
        <taxon>Opalozoa</taxon>
        <taxon>Bicosoecida</taxon>
        <taxon>Cafeteriaceae</taxon>
        <taxon>Cafeteria</taxon>
    </lineage>
</organism>
<keyword evidence="12" id="KW-1185">Reference proteome</keyword>
<dbReference type="InterPro" id="IPR027417">
    <property type="entry name" value="P-loop_NTPase"/>
</dbReference>
<evidence type="ECO:0000313" key="11">
    <source>
        <dbReference type="EMBL" id="KAA0153916.1"/>
    </source>
</evidence>
<feature type="domain" description="AAA+ ATPase" evidence="10">
    <location>
        <begin position="469"/>
        <end position="664"/>
    </location>
</feature>
<evidence type="ECO:0000256" key="2">
    <source>
        <dbReference type="ARBA" id="ARBA00004642"/>
    </source>
</evidence>
<dbReference type="GO" id="GO:0005524">
    <property type="term" value="F:ATP binding"/>
    <property type="evidence" value="ECO:0007669"/>
    <property type="project" value="UniProtKB-KW"/>
</dbReference>
<accession>A0A5A8CLE1</accession>
<dbReference type="Proteomes" id="UP000323011">
    <property type="component" value="Unassembled WGS sequence"/>
</dbReference>
<evidence type="ECO:0000256" key="6">
    <source>
        <dbReference type="ARBA" id="ARBA00022840"/>
    </source>
</evidence>
<feature type="region of interest" description="Disordered" evidence="9">
    <location>
        <begin position="2082"/>
        <end position="2109"/>
    </location>
</feature>
<evidence type="ECO:0000256" key="4">
    <source>
        <dbReference type="ARBA" id="ARBA00017143"/>
    </source>
</evidence>
<reference evidence="11 12" key="1">
    <citation type="submission" date="2019-07" db="EMBL/GenBank/DDBJ databases">
        <title>Genomes of Cafeteria roenbergensis.</title>
        <authorList>
            <person name="Fischer M.G."/>
            <person name="Hackl T."/>
            <person name="Roman M."/>
        </authorList>
    </citation>
    <scope>NUCLEOTIDE SEQUENCE [LARGE SCALE GENOMIC DNA]</scope>
    <source>
        <strain evidence="11 12">BVI</strain>
    </source>
</reference>
<dbReference type="InterPro" id="IPR011704">
    <property type="entry name" value="ATPase_dyneun-rel_AAA"/>
</dbReference>
<evidence type="ECO:0000256" key="7">
    <source>
        <dbReference type="ARBA" id="ARBA00023186"/>
    </source>
</evidence>
<evidence type="ECO:0000256" key="5">
    <source>
        <dbReference type="ARBA" id="ARBA00022741"/>
    </source>
</evidence>
<feature type="compositionally biased region" description="Acidic residues" evidence="9">
    <location>
        <begin position="1391"/>
        <end position="1410"/>
    </location>
</feature>
<protein>
    <recommendedName>
        <fullName evidence="4">Midasin</fullName>
    </recommendedName>
</protein>